<evidence type="ECO:0000313" key="2">
    <source>
        <dbReference type="Proteomes" id="UP001558613"/>
    </source>
</evidence>
<gene>
    <name evidence="1" type="ORF">QQF64_027870</name>
</gene>
<dbReference type="Proteomes" id="UP001558613">
    <property type="component" value="Unassembled WGS sequence"/>
</dbReference>
<reference evidence="1 2" key="1">
    <citation type="submission" date="2023-09" db="EMBL/GenBank/DDBJ databases">
        <authorList>
            <person name="Wang M."/>
        </authorList>
    </citation>
    <scope>NUCLEOTIDE SEQUENCE [LARGE SCALE GENOMIC DNA]</scope>
    <source>
        <strain evidence="1">GT-2023</strain>
        <tissue evidence="1">Liver</tissue>
    </source>
</reference>
<comment type="caution">
    <text evidence="1">The sequence shown here is derived from an EMBL/GenBank/DDBJ whole genome shotgun (WGS) entry which is preliminary data.</text>
</comment>
<protein>
    <submittedName>
        <fullName evidence="1">Uncharacterized protein</fullName>
    </submittedName>
</protein>
<sequence>MEIGLDVCRPTSLFLFFEQRRGEERASGAGEGGREGGRITTVFPEVINSENLSLNQNHSESLLAYGNCVHVCFDWRGL</sequence>
<proteinExistence type="predicted"/>
<evidence type="ECO:0000313" key="1">
    <source>
        <dbReference type="EMBL" id="KAL1275056.1"/>
    </source>
</evidence>
<accession>A0ABR3NE03</accession>
<dbReference type="EMBL" id="JAYMGO010000005">
    <property type="protein sequence ID" value="KAL1275056.1"/>
    <property type="molecule type" value="Genomic_DNA"/>
</dbReference>
<keyword evidence="2" id="KW-1185">Reference proteome</keyword>
<name>A0ABR3NE03_9TELE</name>
<organism evidence="1 2">
    <name type="scientific">Cirrhinus molitorella</name>
    <name type="common">mud carp</name>
    <dbReference type="NCBI Taxonomy" id="172907"/>
    <lineage>
        <taxon>Eukaryota</taxon>
        <taxon>Metazoa</taxon>
        <taxon>Chordata</taxon>
        <taxon>Craniata</taxon>
        <taxon>Vertebrata</taxon>
        <taxon>Euteleostomi</taxon>
        <taxon>Actinopterygii</taxon>
        <taxon>Neopterygii</taxon>
        <taxon>Teleostei</taxon>
        <taxon>Ostariophysi</taxon>
        <taxon>Cypriniformes</taxon>
        <taxon>Cyprinidae</taxon>
        <taxon>Labeoninae</taxon>
        <taxon>Labeonini</taxon>
        <taxon>Cirrhinus</taxon>
    </lineage>
</organism>